<accession>A0A4R7KR44</accession>
<dbReference type="OrthoDB" id="1706403at2"/>
<evidence type="ECO:0000313" key="3">
    <source>
        <dbReference type="Proteomes" id="UP000295325"/>
    </source>
</evidence>
<dbReference type="Proteomes" id="UP000295325">
    <property type="component" value="Unassembled WGS sequence"/>
</dbReference>
<dbReference type="EMBL" id="SOAZ01000009">
    <property type="protein sequence ID" value="TDT61073.1"/>
    <property type="molecule type" value="Genomic_DNA"/>
</dbReference>
<dbReference type="GO" id="GO:0005524">
    <property type="term" value="F:ATP binding"/>
    <property type="evidence" value="ECO:0007669"/>
    <property type="project" value="InterPro"/>
</dbReference>
<name>A0A4R7KR44_9CLOT</name>
<dbReference type="Pfam" id="PF08245">
    <property type="entry name" value="Mur_ligase_M"/>
    <property type="match status" value="1"/>
</dbReference>
<comment type="caution">
    <text evidence="2">The sequence shown here is derived from an EMBL/GenBank/DDBJ whole genome shotgun (WGS) entry which is preliminary data.</text>
</comment>
<evidence type="ECO:0000313" key="2">
    <source>
        <dbReference type="EMBL" id="TDT61073.1"/>
    </source>
</evidence>
<keyword evidence="3" id="KW-1185">Reference proteome</keyword>
<dbReference type="GO" id="GO:0016881">
    <property type="term" value="F:acid-amino acid ligase activity"/>
    <property type="evidence" value="ECO:0007669"/>
    <property type="project" value="InterPro"/>
</dbReference>
<dbReference type="Gene3D" id="3.40.1190.10">
    <property type="entry name" value="Mur-like, catalytic domain"/>
    <property type="match status" value="1"/>
</dbReference>
<dbReference type="RefSeq" id="WP_133628038.1">
    <property type="nucleotide sequence ID" value="NZ_SOAZ01000009.1"/>
</dbReference>
<dbReference type="InterPro" id="IPR013221">
    <property type="entry name" value="Mur_ligase_cen"/>
</dbReference>
<gene>
    <name evidence="2" type="ORF">EDD71_10988</name>
</gene>
<keyword evidence="2" id="KW-0436">Ligase</keyword>
<reference evidence="2 3" key="1">
    <citation type="submission" date="2019-03" db="EMBL/GenBank/DDBJ databases">
        <title>Genomic Encyclopedia of Type Strains, Phase IV (KMG-IV): sequencing the most valuable type-strain genomes for metagenomic binning, comparative biology and taxonomic classification.</title>
        <authorList>
            <person name="Goeker M."/>
        </authorList>
    </citation>
    <scope>NUCLEOTIDE SEQUENCE [LARGE SCALE GENOMIC DNA]</scope>
    <source>
        <strain evidence="2 3">DSM 24455</strain>
    </source>
</reference>
<proteinExistence type="predicted"/>
<feature type="domain" description="Mur ligase central" evidence="1">
    <location>
        <begin position="8"/>
        <end position="175"/>
    </location>
</feature>
<dbReference type="AlphaFoldDB" id="A0A4R7KR44"/>
<sequence length="198" mass="22394">MVTIGILGSRGKSAVAEIIEKELIKVGKGVYIIGTKEDSVKEFMKLFTDQIDYVIIEISREDILGKHLDKIKFDILIITTLKKENEELLQSIQSLIKSIKENGYIIFDSDSIQQINFTCDKVYPITYGLNGKTTVTASSIQEVDGLYFSYCLQRGIYTLTNSIVQSFEKPVKVIGNYDDVYYYLAAFTCLLVIGELRI</sequence>
<organism evidence="2 3">
    <name type="scientific">Fonticella tunisiensis</name>
    <dbReference type="NCBI Taxonomy" id="1096341"/>
    <lineage>
        <taxon>Bacteria</taxon>
        <taxon>Bacillati</taxon>
        <taxon>Bacillota</taxon>
        <taxon>Clostridia</taxon>
        <taxon>Eubacteriales</taxon>
        <taxon>Clostridiaceae</taxon>
        <taxon>Fonticella</taxon>
    </lineage>
</organism>
<evidence type="ECO:0000259" key="1">
    <source>
        <dbReference type="Pfam" id="PF08245"/>
    </source>
</evidence>
<dbReference type="SUPFAM" id="SSF53623">
    <property type="entry name" value="MurD-like peptide ligases, catalytic domain"/>
    <property type="match status" value="1"/>
</dbReference>
<dbReference type="InterPro" id="IPR036565">
    <property type="entry name" value="Mur-like_cat_sf"/>
</dbReference>
<protein>
    <submittedName>
        <fullName evidence="2">Mur ligase-like protein</fullName>
    </submittedName>
</protein>